<dbReference type="AlphaFoldDB" id="A0A4R3KCT3"/>
<comment type="caution">
    <text evidence="2">The sequence shown here is derived from an EMBL/GenBank/DDBJ whole genome shotgun (WGS) entry which is preliminary data.</text>
</comment>
<dbReference type="SUPFAM" id="SSF51556">
    <property type="entry name" value="Metallo-dependent hydrolases"/>
    <property type="match status" value="1"/>
</dbReference>
<organism evidence="2 3">
    <name type="scientific">Tepidibacillus fermentans</name>
    <dbReference type="NCBI Taxonomy" id="1281767"/>
    <lineage>
        <taxon>Bacteria</taxon>
        <taxon>Bacillati</taxon>
        <taxon>Bacillota</taxon>
        <taxon>Bacilli</taxon>
        <taxon>Bacillales</taxon>
        <taxon>Bacillaceae</taxon>
        <taxon>Tepidibacillus</taxon>
    </lineage>
</organism>
<reference evidence="2 3" key="1">
    <citation type="submission" date="2019-03" db="EMBL/GenBank/DDBJ databases">
        <title>Genomic Encyclopedia of Type Strains, Phase IV (KMG-IV): sequencing the most valuable type-strain genomes for metagenomic binning, comparative biology and taxonomic classification.</title>
        <authorList>
            <person name="Goeker M."/>
        </authorList>
    </citation>
    <scope>NUCLEOTIDE SEQUENCE [LARGE SCALE GENOMIC DNA]</scope>
    <source>
        <strain evidence="2 3">DSM 23802</strain>
    </source>
</reference>
<protein>
    <submittedName>
        <fullName evidence="2">Uncharacterized protein</fullName>
    </submittedName>
</protein>
<feature type="transmembrane region" description="Helical" evidence="1">
    <location>
        <begin position="12"/>
        <end position="30"/>
    </location>
</feature>
<dbReference type="EMBL" id="SMAB01000014">
    <property type="protein sequence ID" value="TCS81046.1"/>
    <property type="molecule type" value="Genomic_DNA"/>
</dbReference>
<proteinExistence type="predicted"/>
<dbReference type="Gene3D" id="3.20.20.140">
    <property type="entry name" value="Metal-dependent hydrolases"/>
    <property type="match status" value="1"/>
</dbReference>
<accession>A0A4R3KCT3</accession>
<dbReference type="InterPro" id="IPR032466">
    <property type="entry name" value="Metal_Hydrolase"/>
</dbReference>
<keyword evidence="1" id="KW-1133">Transmembrane helix</keyword>
<sequence length="99" mass="11158">MDGNNTERGHYVCFQYLILIFILLIIVFLVKNQGFLPNNFTIQDYLNRTRNLNITGGAIVSGSFQGFDQNYLREALKILGPSFVGVTQLPLVGITVINY</sequence>
<evidence type="ECO:0000313" key="3">
    <source>
        <dbReference type="Proteomes" id="UP000295788"/>
    </source>
</evidence>
<evidence type="ECO:0000313" key="2">
    <source>
        <dbReference type="EMBL" id="TCS81046.1"/>
    </source>
</evidence>
<gene>
    <name evidence="2" type="ORF">EDD72_11423</name>
</gene>
<keyword evidence="3" id="KW-1185">Reference proteome</keyword>
<name>A0A4R3KCT3_9BACI</name>
<dbReference type="Proteomes" id="UP000295788">
    <property type="component" value="Unassembled WGS sequence"/>
</dbReference>
<evidence type="ECO:0000256" key="1">
    <source>
        <dbReference type="SAM" id="Phobius"/>
    </source>
</evidence>
<keyword evidence="1" id="KW-0812">Transmembrane</keyword>
<keyword evidence="1" id="KW-0472">Membrane</keyword>